<evidence type="ECO:0000256" key="4">
    <source>
        <dbReference type="ARBA" id="ARBA00022989"/>
    </source>
</evidence>
<feature type="transmembrane region" description="Helical" evidence="7">
    <location>
        <begin position="227"/>
        <end position="247"/>
    </location>
</feature>
<feature type="compositionally biased region" description="Basic and acidic residues" evidence="6">
    <location>
        <begin position="573"/>
        <end position="584"/>
    </location>
</feature>
<feature type="region of interest" description="Disordered" evidence="6">
    <location>
        <begin position="18"/>
        <end position="63"/>
    </location>
</feature>
<dbReference type="InterPro" id="IPR012496">
    <property type="entry name" value="TMC_dom"/>
</dbReference>
<accession>A0A0P4W0Z3</accession>
<dbReference type="InterPro" id="IPR038900">
    <property type="entry name" value="TMC"/>
</dbReference>
<feature type="transmembrane region" description="Helical" evidence="7">
    <location>
        <begin position="522"/>
        <end position="545"/>
    </location>
</feature>
<organism evidence="9">
    <name type="scientific">Scylla olivacea</name>
    <name type="common">Orange mud crab</name>
    <name type="synonym">Cancer olivacea</name>
    <dbReference type="NCBI Taxonomy" id="85551"/>
    <lineage>
        <taxon>Eukaryota</taxon>
        <taxon>Metazoa</taxon>
        <taxon>Ecdysozoa</taxon>
        <taxon>Arthropoda</taxon>
        <taxon>Crustacea</taxon>
        <taxon>Multicrustacea</taxon>
        <taxon>Malacostraca</taxon>
        <taxon>Eumalacostraca</taxon>
        <taxon>Eucarida</taxon>
        <taxon>Decapoda</taxon>
        <taxon>Pleocyemata</taxon>
        <taxon>Brachyura</taxon>
        <taxon>Eubrachyura</taxon>
        <taxon>Portunoidea</taxon>
        <taxon>Portunidae</taxon>
        <taxon>Portuninae</taxon>
        <taxon>Scylla</taxon>
    </lineage>
</organism>
<comment type="subcellular location">
    <subcellularLocation>
        <location evidence="1">Membrane</location>
        <topology evidence="1">Multi-pass membrane protein</topology>
    </subcellularLocation>
</comment>
<protein>
    <recommendedName>
        <fullName evidence="8">TMC domain-containing protein</fullName>
    </recommendedName>
</protein>
<dbReference type="Pfam" id="PF07810">
    <property type="entry name" value="TMC"/>
    <property type="match status" value="1"/>
</dbReference>
<feature type="transmembrane region" description="Helical" evidence="7">
    <location>
        <begin position="489"/>
        <end position="510"/>
    </location>
</feature>
<dbReference type="GO" id="GO:0008381">
    <property type="term" value="F:mechanosensitive monoatomic ion channel activity"/>
    <property type="evidence" value="ECO:0007669"/>
    <property type="project" value="TreeGrafter"/>
</dbReference>
<feature type="region of interest" description="Disordered" evidence="6">
    <location>
        <begin position="556"/>
        <end position="584"/>
    </location>
</feature>
<sequence>MASSSHSVNFEDIPLSSFQHRHSGSSEEDFSPSVNLRRAQTDVHLRERRRQDSDKYHSYGGRGCRAQQCTLPSRCGGELLSSHMFHQGRECRPSAWYNTVMAHRRRGQGPNTEEEVVDEIADAMEGDERLMSDNVDGEIMRREALRDLIKPLRVKKEIRRRLTARRSSHRDSLPITRLKGLKYTISMQWYKVKQSVQDTFHDYSLWHKELKKIEGTFGTGVGSYFRFLRYLLLLNLAIAILVCGFLLTPQLLVRAQPQQPSGAVTTPSTTPATQTLTPAALRVEDEPSSSNLPVFTWSPLNPPANIDSCNDSLTSKEFGGLDWLTGAGWFDTTELYYGTYSSEDVSLAVHQHYSMPKAYFLVIFVLFIIYLVVILRRVVVLYKNNDIDIEHDMSASFVRKVFSSWDFSITERKAADIKHKSIYSELKEILQEYLSEEQEEDWLQRAKGWLVKVVVWTLVLAFLALLGWATYAMLDLDILHNTKSSAGLLLYPLIVTCIILVIPLVFTQVVRVEGYSTPRTRLYVTLIRTILLELTVLGVLVGTWYTQATSVFATEDPKEPENLPVLTPTPSDPDSKVETEKEERDECWETSLGQEFYRLLIMDFIIGLVMHLGTFIISLISQRTAREFNIGRYTVHLIYNQTLLWAGLFFCPLTPLIVVIKIVIMFYIQKFILLRCLNPDDSPWRAAQAETVYLVLTLVSLILSFFGYLFILLKGKTSCGCGPFKGYQNYVDFFWDIIDKDQETILTIVSWLFKPGVVAGILIILVILVYCAKSTAEGRAEMIKVLRHQLELELRDRAFLLKLTERVRRGNYRPARPDSHYAASPRPQTPRETRDLTQRSSFVFSDSKVHPVDSSPAVHRFSDYRDESAESLI</sequence>
<dbReference type="AlphaFoldDB" id="A0A0P4W0Z3"/>
<feature type="domain" description="TMC" evidence="8">
    <location>
        <begin position="587"/>
        <end position="687"/>
    </location>
</feature>
<evidence type="ECO:0000256" key="7">
    <source>
        <dbReference type="SAM" id="Phobius"/>
    </source>
</evidence>
<feature type="transmembrane region" description="Helical" evidence="7">
    <location>
        <begin position="358"/>
        <end position="375"/>
    </location>
</feature>
<evidence type="ECO:0000313" key="9">
    <source>
        <dbReference type="EMBL" id="JAI60005.1"/>
    </source>
</evidence>
<evidence type="ECO:0000256" key="2">
    <source>
        <dbReference type="ARBA" id="ARBA00006510"/>
    </source>
</evidence>
<feature type="region of interest" description="Disordered" evidence="6">
    <location>
        <begin position="812"/>
        <end position="837"/>
    </location>
</feature>
<keyword evidence="4 7" id="KW-1133">Transmembrane helix</keyword>
<dbReference type="EMBL" id="GDRN01092930">
    <property type="protein sequence ID" value="JAI60004.1"/>
    <property type="molecule type" value="Transcribed_RNA"/>
</dbReference>
<feature type="transmembrane region" description="Helical" evidence="7">
    <location>
        <begin position="745"/>
        <end position="770"/>
    </location>
</feature>
<feature type="transmembrane region" description="Helical" evidence="7">
    <location>
        <begin position="642"/>
        <end position="668"/>
    </location>
</feature>
<evidence type="ECO:0000259" key="8">
    <source>
        <dbReference type="Pfam" id="PF07810"/>
    </source>
</evidence>
<proteinExistence type="inferred from homology"/>
<evidence type="ECO:0000256" key="3">
    <source>
        <dbReference type="ARBA" id="ARBA00022692"/>
    </source>
</evidence>
<evidence type="ECO:0000256" key="1">
    <source>
        <dbReference type="ARBA" id="ARBA00004141"/>
    </source>
</evidence>
<dbReference type="PANTHER" id="PTHR23302:SF43">
    <property type="entry name" value="TMC DOMAIN-CONTAINING PROTEIN"/>
    <property type="match status" value="1"/>
</dbReference>
<dbReference type="PANTHER" id="PTHR23302">
    <property type="entry name" value="TRANSMEMBRANE CHANNEL-RELATED"/>
    <property type="match status" value="1"/>
</dbReference>
<comment type="similarity">
    <text evidence="2">Belongs to the TMC family.</text>
</comment>
<keyword evidence="5 7" id="KW-0472">Membrane</keyword>
<evidence type="ECO:0000256" key="5">
    <source>
        <dbReference type="ARBA" id="ARBA00023136"/>
    </source>
</evidence>
<dbReference type="EMBL" id="GDRN01092929">
    <property type="protein sequence ID" value="JAI60005.1"/>
    <property type="molecule type" value="Transcribed_RNA"/>
</dbReference>
<keyword evidence="3 7" id="KW-0812">Transmembrane</keyword>
<feature type="compositionally biased region" description="Basic and acidic residues" evidence="6">
    <location>
        <begin position="39"/>
        <end position="57"/>
    </location>
</feature>
<name>A0A0P4W0Z3_SCYOL</name>
<feature type="transmembrane region" description="Helical" evidence="7">
    <location>
        <begin position="599"/>
        <end position="621"/>
    </location>
</feature>
<reference evidence="9" key="1">
    <citation type="submission" date="2015-09" db="EMBL/GenBank/DDBJ databases">
        <title>Scylla olivacea transcriptome.</title>
        <authorList>
            <person name="Ikhwanuddin M."/>
        </authorList>
    </citation>
    <scope>NUCLEOTIDE SEQUENCE</scope>
</reference>
<feature type="transmembrane region" description="Helical" evidence="7">
    <location>
        <begin position="692"/>
        <end position="713"/>
    </location>
</feature>
<dbReference type="GO" id="GO:0005886">
    <property type="term" value="C:plasma membrane"/>
    <property type="evidence" value="ECO:0007669"/>
    <property type="project" value="InterPro"/>
</dbReference>
<evidence type="ECO:0000256" key="6">
    <source>
        <dbReference type="SAM" id="MobiDB-lite"/>
    </source>
</evidence>
<feature type="transmembrane region" description="Helical" evidence="7">
    <location>
        <begin position="449"/>
        <end position="469"/>
    </location>
</feature>